<evidence type="ECO:0000313" key="10">
    <source>
        <dbReference type="EMBL" id="ATA63363.1"/>
    </source>
</evidence>
<dbReference type="Pfam" id="PF00726">
    <property type="entry name" value="IL10"/>
    <property type="match status" value="1"/>
</dbReference>
<dbReference type="InterPro" id="IPR020443">
    <property type="entry name" value="IL-10/19/20/24/26"/>
</dbReference>
<dbReference type="GO" id="GO:0005125">
    <property type="term" value="F:cytokine activity"/>
    <property type="evidence" value="ECO:0007669"/>
    <property type="project" value="UniProtKB-UniRule"/>
</dbReference>
<dbReference type="EMBL" id="KY799108">
    <property type="protein sequence ID" value="ATA63363.1"/>
    <property type="molecule type" value="mRNA"/>
</dbReference>
<dbReference type="PRINTS" id="PR01294">
    <property type="entry name" value="INTRLEUKIN10"/>
</dbReference>
<feature type="signal peptide" evidence="9">
    <location>
        <begin position="1"/>
        <end position="22"/>
    </location>
</feature>
<dbReference type="GO" id="GO:0005615">
    <property type="term" value="C:extracellular space"/>
    <property type="evidence" value="ECO:0007669"/>
    <property type="project" value="UniProtKB-UniRule"/>
</dbReference>
<comment type="similarity">
    <text evidence="2 9">Belongs to the IL-10 family.</text>
</comment>
<gene>
    <name evidence="10" type="primary">IL-10</name>
</gene>
<comment type="function">
    <text evidence="9">Immune regulatory cytokine.</text>
</comment>
<dbReference type="InterPro" id="IPR009079">
    <property type="entry name" value="4_helix_cytokine-like_core"/>
</dbReference>
<feature type="chain" id="PRO_5031588116" description="Interleukin family protein" evidence="9">
    <location>
        <begin position="23"/>
        <end position="182"/>
    </location>
</feature>
<proteinExistence type="evidence at transcript level"/>
<dbReference type="GO" id="GO:0001817">
    <property type="term" value="P:regulation of cytokine production"/>
    <property type="evidence" value="ECO:0007669"/>
    <property type="project" value="UniProtKB-ARBA"/>
</dbReference>
<dbReference type="AlphaFoldDB" id="A0A289ZBZ6"/>
<accession>A0A289ZBZ6</accession>
<feature type="disulfide bond" evidence="8">
    <location>
        <begin position="32"/>
        <end position="130"/>
    </location>
</feature>
<sequence>MTPRSSLLSLLVVLFMCGHALTTRVVCSDRCCSFVEGFPVRLKELRASFSKIRDYYEANDELEKALLDDSFANSLQTPAGCHIMDNLLKFYLDTVLPTAISGTTINNDFKSPIESIGDILNQLKKELMQCRRYFSCKKPFDITEFILTYNKMENKGLYKAMGELDLFFNYIETYLASKRRKH</sequence>
<evidence type="ECO:0000256" key="2">
    <source>
        <dbReference type="ARBA" id="ARBA00008813"/>
    </source>
</evidence>
<dbReference type="PANTHER" id="PTHR48482">
    <property type="entry name" value="INTERLEUKIN-19-RELATED"/>
    <property type="match status" value="1"/>
</dbReference>
<comment type="subcellular location">
    <subcellularLocation>
        <location evidence="1 9">Secreted</location>
    </subcellularLocation>
</comment>
<organism evidence="10">
    <name type="scientific">Plecoglossus altivelis</name>
    <name type="common">Ayu sweetfish</name>
    <name type="synonym">Salmo altivelis</name>
    <dbReference type="NCBI Taxonomy" id="61084"/>
    <lineage>
        <taxon>Eukaryota</taxon>
        <taxon>Metazoa</taxon>
        <taxon>Chordata</taxon>
        <taxon>Craniata</taxon>
        <taxon>Vertebrata</taxon>
        <taxon>Euteleostomi</taxon>
        <taxon>Actinopterygii</taxon>
        <taxon>Neopterygii</taxon>
        <taxon>Teleostei</taxon>
        <taxon>Stomiati</taxon>
        <taxon>Osmeriformes</taxon>
        <taxon>Plecoglossus</taxon>
    </lineage>
</organism>
<dbReference type="InterPro" id="IPR000098">
    <property type="entry name" value="IL-10"/>
</dbReference>
<dbReference type="PANTHER" id="PTHR48482:SF5">
    <property type="entry name" value="INTERLEUKIN-10"/>
    <property type="match status" value="1"/>
</dbReference>
<evidence type="ECO:0000256" key="9">
    <source>
        <dbReference type="RuleBase" id="RU368043"/>
    </source>
</evidence>
<dbReference type="Gene3D" id="1.20.1250.10">
    <property type="match status" value="1"/>
</dbReference>
<dbReference type="SUPFAM" id="SSF47266">
    <property type="entry name" value="4-helical cytokines"/>
    <property type="match status" value="1"/>
</dbReference>
<keyword evidence="6 9" id="KW-0732">Signal</keyword>
<dbReference type="SMART" id="SM00188">
    <property type="entry name" value="IL10"/>
    <property type="match status" value="1"/>
</dbReference>
<evidence type="ECO:0000256" key="1">
    <source>
        <dbReference type="ARBA" id="ARBA00004613"/>
    </source>
</evidence>
<evidence type="ECO:0000256" key="7">
    <source>
        <dbReference type="ARBA" id="ARBA00023157"/>
    </source>
</evidence>
<comment type="subunit">
    <text evidence="3">Homodimer. Interacts with IL10RA and IL10RB.</text>
</comment>
<evidence type="ECO:0000256" key="6">
    <source>
        <dbReference type="ARBA" id="ARBA00022729"/>
    </source>
</evidence>
<evidence type="ECO:0000256" key="4">
    <source>
        <dbReference type="ARBA" id="ARBA00022514"/>
    </source>
</evidence>
<reference evidence="10" key="1">
    <citation type="journal article" date="2017" name="J. Immunol.">
        <title>CXCR3.1 and CXCR3.2 Differentially Contribute to Macrophage Polarization in Teleost Fish.</title>
        <authorList>
            <person name="Lu X.J."/>
            <person name="Chen Q."/>
            <person name="Rong Y.J."/>
            <person name="Chen F."/>
            <person name="Chen J."/>
        </authorList>
    </citation>
    <scope>NUCLEOTIDE SEQUENCE</scope>
</reference>
<keyword evidence="4 9" id="KW-0202">Cytokine</keyword>
<protein>
    <recommendedName>
        <fullName evidence="9">Interleukin family protein</fullName>
    </recommendedName>
</protein>
<evidence type="ECO:0000256" key="5">
    <source>
        <dbReference type="ARBA" id="ARBA00022525"/>
    </source>
</evidence>
<name>A0A289ZBZ6_PLEAT</name>
<evidence type="ECO:0000256" key="8">
    <source>
        <dbReference type="PIRSR" id="PIRSR620443-50"/>
    </source>
</evidence>
<dbReference type="GO" id="GO:0006955">
    <property type="term" value="P:immune response"/>
    <property type="evidence" value="ECO:0007669"/>
    <property type="project" value="InterPro"/>
</dbReference>
<keyword evidence="7 8" id="KW-1015">Disulfide bond</keyword>
<evidence type="ECO:0000256" key="3">
    <source>
        <dbReference type="ARBA" id="ARBA00011144"/>
    </source>
</evidence>
<keyword evidence="5 9" id="KW-0964">Secreted</keyword>
<feature type="disulfide bond" evidence="8">
    <location>
        <begin position="81"/>
        <end position="136"/>
    </location>
</feature>